<organism evidence="2 3">
    <name type="scientific">Danionella cerebrum</name>
    <dbReference type="NCBI Taxonomy" id="2873325"/>
    <lineage>
        <taxon>Eukaryota</taxon>
        <taxon>Metazoa</taxon>
        <taxon>Chordata</taxon>
        <taxon>Craniata</taxon>
        <taxon>Vertebrata</taxon>
        <taxon>Euteleostomi</taxon>
        <taxon>Actinopterygii</taxon>
        <taxon>Neopterygii</taxon>
        <taxon>Teleostei</taxon>
        <taxon>Ostariophysi</taxon>
        <taxon>Cypriniformes</taxon>
        <taxon>Danionidae</taxon>
        <taxon>Danioninae</taxon>
        <taxon>Danionella</taxon>
    </lineage>
</organism>
<feature type="region of interest" description="Disordered" evidence="1">
    <location>
        <begin position="1"/>
        <end position="50"/>
    </location>
</feature>
<dbReference type="EMBL" id="SRMA01027249">
    <property type="protein sequence ID" value="TRY57080.1"/>
    <property type="molecule type" value="Genomic_DNA"/>
</dbReference>
<feature type="compositionally biased region" description="Basic and acidic residues" evidence="1">
    <location>
        <begin position="34"/>
        <end position="45"/>
    </location>
</feature>
<name>A0A553MV62_9TELE</name>
<evidence type="ECO:0000256" key="1">
    <source>
        <dbReference type="SAM" id="MobiDB-lite"/>
    </source>
</evidence>
<dbReference type="Proteomes" id="UP000316079">
    <property type="component" value="Unassembled WGS sequence"/>
</dbReference>
<dbReference type="AlphaFoldDB" id="A0A553MV62"/>
<protein>
    <submittedName>
        <fullName evidence="2">Uncharacterized protein</fullName>
    </submittedName>
</protein>
<gene>
    <name evidence="2" type="ORF">DNTS_023968</name>
</gene>
<accession>A0A553MV62</accession>
<evidence type="ECO:0000313" key="3">
    <source>
        <dbReference type="Proteomes" id="UP000316079"/>
    </source>
</evidence>
<comment type="caution">
    <text evidence="2">The sequence shown here is derived from an EMBL/GenBank/DDBJ whole genome shotgun (WGS) entry which is preliminary data.</text>
</comment>
<feature type="region of interest" description="Disordered" evidence="1">
    <location>
        <begin position="90"/>
        <end position="109"/>
    </location>
</feature>
<proteinExistence type="predicted"/>
<reference evidence="2 3" key="1">
    <citation type="journal article" date="2019" name="Sci. Data">
        <title>Hybrid genome assembly and annotation of Danionella translucida.</title>
        <authorList>
            <person name="Kadobianskyi M."/>
            <person name="Schulze L."/>
            <person name="Schuelke M."/>
            <person name="Judkewitz B."/>
        </authorList>
    </citation>
    <scope>NUCLEOTIDE SEQUENCE [LARGE SCALE GENOMIC DNA]</scope>
    <source>
        <strain evidence="2 3">Bolton</strain>
    </source>
</reference>
<keyword evidence="3" id="KW-1185">Reference proteome</keyword>
<dbReference type="OrthoDB" id="9905722at2759"/>
<sequence length="168" mass="18611">MNGEENSSPGKDKVPFNVPFSPSKIQIFPSVEHTATRDRTPHEEPANTNGVEKTFPVIFFIIIVNNHKKTHSANQKKKYQPTTTKVPHFEIAAEDSSRSPRTRSQTTSPLARSRACIRCECEPMNTVVRSGSTSSTGEASTHLPVSELHSTCRPIGRTSDVYSLKRCS</sequence>
<evidence type="ECO:0000313" key="2">
    <source>
        <dbReference type="EMBL" id="TRY57080.1"/>
    </source>
</evidence>